<keyword evidence="4" id="KW-0862">Zinc</keyword>
<name>A0AAV8WPE2_9CUCU</name>
<reference evidence="7" key="1">
    <citation type="journal article" date="2023" name="Insect Mol. Biol.">
        <title>Genome sequencing provides insights into the evolution of gene families encoding plant cell wall-degrading enzymes in longhorned beetles.</title>
        <authorList>
            <person name="Shin N.R."/>
            <person name="Okamura Y."/>
            <person name="Kirsch R."/>
            <person name="Pauchet Y."/>
        </authorList>
    </citation>
    <scope>NUCLEOTIDE SEQUENCE</scope>
    <source>
        <strain evidence="7">RBIC_L_NR</strain>
    </source>
</reference>
<dbReference type="SUPFAM" id="SSF53098">
    <property type="entry name" value="Ribonuclease H-like"/>
    <property type="match status" value="1"/>
</dbReference>
<dbReference type="PANTHER" id="PTHR46481">
    <property type="entry name" value="ZINC FINGER BED DOMAIN-CONTAINING PROTEIN 4"/>
    <property type="match status" value="1"/>
</dbReference>
<dbReference type="PANTHER" id="PTHR46481:SF10">
    <property type="entry name" value="ZINC FINGER BED DOMAIN-CONTAINING PROTEIN 39"/>
    <property type="match status" value="1"/>
</dbReference>
<evidence type="ECO:0000256" key="3">
    <source>
        <dbReference type="ARBA" id="ARBA00022771"/>
    </source>
</evidence>
<evidence type="ECO:0000256" key="2">
    <source>
        <dbReference type="ARBA" id="ARBA00022723"/>
    </source>
</evidence>
<keyword evidence="8" id="KW-1185">Reference proteome</keyword>
<keyword evidence="6" id="KW-1133">Transmembrane helix</keyword>
<keyword evidence="6" id="KW-0812">Transmembrane</keyword>
<evidence type="ECO:0000256" key="5">
    <source>
        <dbReference type="ARBA" id="ARBA00023242"/>
    </source>
</evidence>
<accession>A0AAV8WPE2</accession>
<evidence type="ECO:0000313" key="8">
    <source>
        <dbReference type="Proteomes" id="UP001162156"/>
    </source>
</evidence>
<dbReference type="Proteomes" id="UP001162156">
    <property type="component" value="Unassembled WGS sequence"/>
</dbReference>
<dbReference type="InterPro" id="IPR012337">
    <property type="entry name" value="RNaseH-like_sf"/>
</dbReference>
<evidence type="ECO:0000256" key="1">
    <source>
        <dbReference type="ARBA" id="ARBA00004123"/>
    </source>
</evidence>
<keyword evidence="2" id="KW-0479">Metal-binding</keyword>
<keyword evidence="6" id="KW-0472">Membrane</keyword>
<feature type="transmembrane region" description="Helical" evidence="6">
    <location>
        <begin position="106"/>
        <end position="125"/>
    </location>
</feature>
<sequence>MLNKVKTIFSHFKRSSNATAKPINYQERAGVKNPKKLIQDVITRWNSTFFMIERFIELEEGVRSTLAVLDTALPQLTLEEWCVLKELKQILEPFEDATRAVSGRKYMTASLVIVITGGLLDVHYAKNFLMKT</sequence>
<keyword evidence="5" id="KW-0539">Nucleus</keyword>
<dbReference type="AlphaFoldDB" id="A0AAV8WPE2"/>
<dbReference type="InterPro" id="IPR052035">
    <property type="entry name" value="ZnF_BED_domain_contain"/>
</dbReference>
<evidence type="ECO:0000256" key="4">
    <source>
        <dbReference type="ARBA" id="ARBA00022833"/>
    </source>
</evidence>
<dbReference type="GO" id="GO:0005634">
    <property type="term" value="C:nucleus"/>
    <property type="evidence" value="ECO:0007669"/>
    <property type="project" value="UniProtKB-SubCell"/>
</dbReference>
<organism evidence="7 8">
    <name type="scientific">Rhamnusium bicolor</name>
    <dbReference type="NCBI Taxonomy" id="1586634"/>
    <lineage>
        <taxon>Eukaryota</taxon>
        <taxon>Metazoa</taxon>
        <taxon>Ecdysozoa</taxon>
        <taxon>Arthropoda</taxon>
        <taxon>Hexapoda</taxon>
        <taxon>Insecta</taxon>
        <taxon>Pterygota</taxon>
        <taxon>Neoptera</taxon>
        <taxon>Endopterygota</taxon>
        <taxon>Coleoptera</taxon>
        <taxon>Polyphaga</taxon>
        <taxon>Cucujiformia</taxon>
        <taxon>Chrysomeloidea</taxon>
        <taxon>Cerambycidae</taxon>
        <taxon>Lepturinae</taxon>
        <taxon>Rhagiini</taxon>
        <taxon>Rhamnusium</taxon>
    </lineage>
</organism>
<comment type="subcellular location">
    <subcellularLocation>
        <location evidence="1">Nucleus</location>
    </subcellularLocation>
</comment>
<evidence type="ECO:0000256" key="6">
    <source>
        <dbReference type="SAM" id="Phobius"/>
    </source>
</evidence>
<evidence type="ECO:0000313" key="7">
    <source>
        <dbReference type="EMBL" id="KAJ8928487.1"/>
    </source>
</evidence>
<dbReference type="GO" id="GO:0008270">
    <property type="term" value="F:zinc ion binding"/>
    <property type="evidence" value="ECO:0007669"/>
    <property type="project" value="UniProtKB-KW"/>
</dbReference>
<proteinExistence type="predicted"/>
<keyword evidence="3" id="KW-0863">Zinc-finger</keyword>
<dbReference type="EMBL" id="JANEYF010005365">
    <property type="protein sequence ID" value="KAJ8928487.1"/>
    <property type="molecule type" value="Genomic_DNA"/>
</dbReference>
<protein>
    <submittedName>
        <fullName evidence="7">Uncharacterized protein</fullName>
    </submittedName>
</protein>
<gene>
    <name evidence="7" type="ORF">NQ314_018957</name>
</gene>
<comment type="caution">
    <text evidence="7">The sequence shown here is derived from an EMBL/GenBank/DDBJ whole genome shotgun (WGS) entry which is preliminary data.</text>
</comment>